<dbReference type="InParanoid" id="A0A1Q3BDN0"/>
<dbReference type="Proteomes" id="UP000187406">
    <property type="component" value="Unassembled WGS sequence"/>
</dbReference>
<dbReference type="EMBL" id="BDDD01000443">
    <property type="protein sequence ID" value="GAV65922.1"/>
    <property type="molecule type" value="Genomic_DNA"/>
</dbReference>
<accession>A0A1Q3BDN0</accession>
<comment type="caution">
    <text evidence="1">The sequence shown here is derived from an EMBL/GenBank/DDBJ whole genome shotgun (WGS) entry which is preliminary data.</text>
</comment>
<evidence type="ECO:0000313" key="1">
    <source>
        <dbReference type="EMBL" id="GAV65922.1"/>
    </source>
</evidence>
<sequence length="122" mass="14402">MVEKMYSHNLRLDNRFLHRSIATHILSKVGGYDEVTHMEAFAMFHMIKCWRIAIPMLILRHMKAMQARENARLPYGNIITKILMHLHVHLDGEVHHAHQNIDKLGKGTLCRMAFKKHRRLET</sequence>
<gene>
    <name evidence="1" type="ORF">CFOL_v3_09434</name>
</gene>
<name>A0A1Q3BDN0_CEPFO</name>
<keyword evidence="2" id="KW-1185">Reference proteome</keyword>
<organism evidence="1 2">
    <name type="scientific">Cephalotus follicularis</name>
    <name type="common">Albany pitcher plant</name>
    <dbReference type="NCBI Taxonomy" id="3775"/>
    <lineage>
        <taxon>Eukaryota</taxon>
        <taxon>Viridiplantae</taxon>
        <taxon>Streptophyta</taxon>
        <taxon>Embryophyta</taxon>
        <taxon>Tracheophyta</taxon>
        <taxon>Spermatophyta</taxon>
        <taxon>Magnoliopsida</taxon>
        <taxon>eudicotyledons</taxon>
        <taxon>Gunneridae</taxon>
        <taxon>Pentapetalae</taxon>
        <taxon>rosids</taxon>
        <taxon>fabids</taxon>
        <taxon>Oxalidales</taxon>
        <taxon>Cephalotaceae</taxon>
        <taxon>Cephalotus</taxon>
    </lineage>
</organism>
<proteinExistence type="predicted"/>
<evidence type="ECO:0000313" key="2">
    <source>
        <dbReference type="Proteomes" id="UP000187406"/>
    </source>
</evidence>
<protein>
    <submittedName>
        <fullName evidence="1">Uncharacterized protein</fullName>
    </submittedName>
</protein>
<reference evidence="2" key="1">
    <citation type="submission" date="2016-04" db="EMBL/GenBank/DDBJ databases">
        <title>Cephalotus genome sequencing.</title>
        <authorList>
            <person name="Fukushima K."/>
            <person name="Hasebe M."/>
            <person name="Fang X."/>
        </authorList>
    </citation>
    <scope>NUCLEOTIDE SEQUENCE [LARGE SCALE GENOMIC DNA]</scope>
    <source>
        <strain evidence="2">cv. St1</strain>
    </source>
</reference>
<dbReference type="AlphaFoldDB" id="A0A1Q3BDN0"/>